<keyword evidence="3" id="KW-1185">Reference proteome</keyword>
<feature type="transmembrane region" description="Helical" evidence="1">
    <location>
        <begin position="59"/>
        <end position="86"/>
    </location>
</feature>
<keyword evidence="1" id="KW-0812">Transmembrane</keyword>
<protein>
    <submittedName>
        <fullName evidence="2">Uncharacterized protein</fullName>
    </submittedName>
</protein>
<accession>M1P4X8</accession>
<feature type="transmembrane region" description="Helical" evidence="1">
    <location>
        <begin position="6"/>
        <end position="24"/>
    </location>
</feature>
<reference evidence="3" key="1">
    <citation type="journal article" date="2013" name="Stand. Genomic Sci.">
        <title>Complete genome sequence of Desulfocapsa sulfexigens, a marine deltaproteobacterium specialized in disproportionating inorganic sulfur compounds.</title>
        <authorList>
            <person name="Finster K.W."/>
            <person name="Kjeldsen K.U."/>
            <person name="Kube M."/>
            <person name="Reinhardt R."/>
            <person name="Mussmann M."/>
            <person name="Amann R."/>
            <person name="Schreiber L."/>
        </authorList>
    </citation>
    <scope>NUCLEOTIDE SEQUENCE [LARGE SCALE GENOMIC DNA]</scope>
    <source>
        <strain evidence="3">DSM 10523 / SB164P1</strain>
    </source>
</reference>
<dbReference type="AlphaFoldDB" id="M1P4X8"/>
<feature type="transmembrane region" description="Helical" evidence="1">
    <location>
        <begin position="98"/>
        <end position="122"/>
    </location>
</feature>
<keyword evidence="1" id="KW-0472">Membrane</keyword>
<gene>
    <name evidence="2" type="ordered locus">UWK_01968</name>
</gene>
<dbReference type="KEGG" id="dsf:UWK_01968"/>
<dbReference type="Proteomes" id="UP000011721">
    <property type="component" value="Chromosome"/>
</dbReference>
<organism evidence="2 3">
    <name type="scientific">Desulfocapsa sulfexigens (strain DSM 10523 / SB164P1)</name>
    <dbReference type="NCBI Taxonomy" id="1167006"/>
    <lineage>
        <taxon>Bacteria</taxon>
        <taxon>Pseudomonadati</taxon>
        <taxon>Thermodesulfobacteriota</taxon>
        <taxon>Desulfobulbia</taxon>
        <taxon>Desulfobulbales</taxon>
        <taxon>Desulfocapsaceae</taxon>
        <taxon>Desulfocapsa</taxon>
    </lineage>
</organism>
<evidence type="ECO:0000256" key="1">
    <source>
        <dbReference type="SAM" id="Phobius"/>
    </source>
</evidence>
<proteinExistence type="predicted"/>
<name>M1P4X8_DESSD</name>
<evidence type="ECO:0000313" key="3">
    <source>
        <dbReference type="Proteomes" id="UP000011721"/>
    </source>
</evidence>
<dbReference type="EMBL" id="CP003985">
    <property type="protein sequence ID" value="AGF78518.1"/>
    <property type="molecule type" value="Genomic_DNA"/>
</dbReference>
<dbReference type="HOGENOM" id="CLU_1989067_0_0_7"/>
<evidence type="ECO:0000313" key="2">
    <source>
        <dbReference type="EMBL" id="AGF78518.1"/>
    </source>
</evidence>
<dbReference type="STRING" id="1167006.UWK_01968"/>
<keyword evidence="1" id="KW-1133">Transmembrane helix</keyword>
<sequence length="125" mass="13946">MSTLVGAIILVVGFIILLKGLRLVDNSLKVLAIAKEAASVMQNSTLDDRQKEQALQKHAIKLFSLFILIFFSSAAAIGLPVGLIWLLEQTGVLSMMAVIYFTLTWQFILASTVFVYVILWLFRKK</sequence>